<keyword evidence="10" id="KW-0443">Lipid metabolism</keyword>
<organism evidence="19 20">
    <name type="scientific">Fraserbacteria sp. (strain RBG_16_55_9)</name>
    <dbReference type="NCBI Taxonomy" id="1817864"/>
    <lineage>
        <taxon>Bacteria</taxon>
        <taxon>Candidatus Fraseribacteriota</taxon>
    </lineage>
</organism>
<evidence type="ECO:0000256" key="6">
    <source>
        <dbReference type="ARBA" id="ARBA00022832"/>
    </source>
</evidence>
<evidence type="ECO:0000256" key="9">
    <source>
        <dbReference type="ARBA" id="ARBA00023027"/>
    </source>
</evidence>
<dbReference type="FunFam" id="1.10.12.10:FF:000001">
    <property type="entry name" value="Probable enoyl-CoA hydratase, mitochondrial"/>
    <property type="match status" value="1"/>
</dbReference>
<proteinExistence type="inferred from homology"/>
<dbReference type="Pfam" id="PF00378">
    <property type="entry name" value="ECH_1"/>
    <property type="match status" value="1"/>
</dbReference>
<dbReference type="InterPro" id="IPR014748">
    <property type="entry name" value="Enoyl-CoA_hydra_C"/>
</dbReference>
<dbReference type="Pfam" id="PF00725">
    <property type="entry name" value="3HCDH"/>
    <property type="match status" value="2"/>
</dbReference>
<evidence type="ECO:0000259" key="18">
    <source>
        <dbReference type="Pfam" id="PF02737"/>
    </source>
</evidence>
<dbReference type="STRING" id="1817864.A2Z21_09585"/>
<comment type="pathway">
    <text evidence="2">Lipid metabolism; fatty acid beta-oxidation.</text>
</comment>
<sequence>MKLEDVKTIAVIGAGTMGHGIAELAALAGYEVKMRDINEEFVQKGYKQIEWSLNKFVEKGALTAEIAQQTLKRIIPLVDIKRTVEMADVVIEAAPEIMKLKKELFTDLDKYATKHAILATNTSSLSITEIAKTTKRPAQVVGMHFFNPPVRMALVEVIKGEKTSEEVMQLTVDLAKKMGKTPIRVEKDVFGFIVNRVLVGPFMFESAWMVSRDEATIQQIDSRMKYYEGFPMGPFELQDLTGIDIGYHLTKEAGLPVPPLIEETVKVNKLGRKTGAGFYNYKNGGANYPREAGEKFDPTPIYALMVNEACHLLEQEVTKPEDIDLAVQLGAGFPEGLLKRADRIGLEKLHQTLKSLHKKHGDERYKPSILLQQMVNEGRTGQAAGRGFYEYGSKSSGVHEYKSIQVEIDSQKIAWITLNRPHRFNTFNSEMREELPRAFQELAKNDDVRVIVVRGAGGKAFSAGAEITEFSLGKPYQFAELGGVFNVPQECPKPVIAAIDGYALGGGLEFALACDFRIASKRSELGQPEINLGLIPGGGGTQRLARLIGAARAKELVMLGERISAEQAAQWGLIHKVVENERFDEEVRAFAEKLAAKPPVAIRLVKRVIDWGSEAPMEAALFLEREAFGLLFSTEDMIEGTTAFLAKKKPEFKGR</sequence>
<evidence type="ECO:0000256" key="1">
    <source>
        <dbReference type="ARBA" id="ARBA00004275"/>
    </source>
</evidence>
<evidence type="ECO:0000256" key="11">
    <source>
        <dbReference type="ARBA" id="ARBA00023140"/>
    </source>
</evidence>
<feature type="domain" description="3-hydroxyacyl-CoA dehydrogenase C-terminal" evidence="17">
    <location>
        <begin position="302"/>
        <end position="391"/>
    </location>
</feature>
<evidence type="ECO:0000259" key="17">
    <source>
        <dbReference type="Pfam" id="PF00725"/>
    </source>
</evidence>
<evidence type="ECO:0000256" key="3">
    <source>
        <dbReference type="ARBA" id="ARBA00005254"/>
    </source>
</evidence>
<keyword evidence="13" id="KW-0456">Lyase</keyword>
<dbReference type="PANTHER" id="PTHR23309:SF49">
    <property type="entry name" value="PEROXISOMAL BIFUNCTIONAL ENZYME"/>
    <property type="match status" value="1"/>
</dbReference>
<keyword evidence="14" id="KW-0511">Multifunctional enzyme</keyword>
<keyword evidence="12" id="KW-0413">Isomerase</keyword>
<reference evidence="19 20" key="1">
    <citation type="journal article" date="2016" name="Nat. Commun.">
        <title>Thousands of microbial genomes shed light on interconnected biogeochemical processes in an aquifer system.</title>
        <authorList>
            <person name="Anantharaman K."/>
            <person name="Brown C.T."/>
            <person name="Hug L.A."/>
            <person name="Sharon I."/>
            <person name="Castelle C.J."/>
            <person name="Probst A.J."/>
            <person name="Thomas B.C."/>
            <person name="Singh A."/>
            <person name="Wilkins M.J."/>
            <person name="Karaoz U."/>
            <person name="Brodie E.L."/>
            <person name="Williams K.H."/>
            <person name="Hubbard S.S."/>
            <person name="Banfield J.F."/>
        </authorList>
    </citation>
    <scope>NUCLEOTIDE SEQUENCE [LARGE SCALE GENOMIC DNA]</scope>
    <source>
        <strain evidence="20">RBG_16_55_9</strain>
    </source>
</reference>
<comment type="similarity">
    <text evidence="4">In the N-terminal section; belongs to the enoyl-CoA hydratase/isomerase family.</text>
</comment>
<dbReference type="CDD" id="cd06558">
    <property type="entry name" value="crotonase-like"/>
    <property type="match status" value="1"/>
</dbReference>
<dbReference type="Gene3D" id="1.10.12.10">
    <property type="entry name" value="Lyase 2-enoyl-coa Hydratase, Chain A, domain 2"/>
    <property type="match status" value="1"/>
</dbReference>
<dbReference type="UniPathway" id="UPA00659"/>
<dbReference type="EMBL" id="MFGX01000115">
    <property type="protein sequence ID" value="OGF53144.1"/>
    <property type="molecule type" value="Genomic_DNA"/>
</dbReference>
<dbReference type="InterPro" id="IPR008927">
    <property type="entry name" value="6-PGluconate_DH-like_C_sf"/>
</dbReference>
<evidence type="ECO:0000313" key="19">
    <source>
        <dbReference type="EMBL" id="OGF53144.1"/>
    </source>
</evidence>
<keyword evidence="8" id="KW-0560">Oxidoreductase</keyword>
<gene>
    <name evidence="19" type="ORF">A2Z21_09585</name>
</gene>
<dbReference type="GO" id="GO:0070403">
    <property type="term" value="F:NAD+ binding"/>
    <property type="evidence" value="ECO:0007669"/>
    <property type="project" value="InterPro"/>
</dbReference>
<dbReference type="PROSITE" id="PS00166">
    <property type="entry name" value="ENOYL_COA_HYDRATASE"/>
    <property type="match status" value="1"/>
</dbReference>
<feature type="domain" description="3-hydroxyacyl-CoA dehydrogenase C-terminal" evidence="17">
    <location>
        <begin position="191"/>
        <end position="281"/>
    </location>
</feature>
<dbReference type="InterPro" id="IPR029045">
    <property type="entry name" value="ClpP/crotonase-like_dom_sf"/>
</dbReference>
<dbReference type="Proteomes" id="UP000179157">
    <property type="component" value="Unassembled WGS sequence"/>
</dbReference>
<comment type="caution">
    <text evidence="19">The sequence shown here is derived from an EMBL/GenBank/DDBJ whole genome shotgun (WGS) entry which is preliminary data.</text>
</comment>
<comment type="subunit">
    <text evidence="5">Monomer.</text>
</comment>
<dbReference type="InterPro" id="IPR001753">
    <property type="entry name" value="Enoyl-CoA_hydra/iso"/>
</dbReference>
<dbReference type="InterPro" id="IPR013328">
    <property type="entry name" value="6PGD_dom2"/>
</dbReference>
<protein>
    <recommendedName>
        <fullName evidence="21">3-hydroxyacyl-CoA dehydrogenase</fullName>
    </recommendedName>
</protein>
<accession>A0A1F5UPQ9</accession>
<comment type="catalytic activity">
    <reaction evidence="15">
        <text>a (3S)-3-hydroxyacyl-CoA + NAD(+) = a 3-oxoacyl-CoA + NADH + H(+)</text>
        <dbReference type="Rhea" id="RHEA:22432"/>
        <dbReference type="ChEBI" id="CHEBI:15378"/>
        <dbReference type="ChEBI" id="CHEBI:57318"/>
        <dbReference type="ChEBI" id="CHEBI:57540"/>
        <dbReference type="ChEBI" id="CHEBI:57945"/>
        <dbReference type="ChEBI" id="CHEBI:90726"/>
        <dbReference type="EC" id="1.1.1.35"/>
    </reaction>
</comment>
<evidence type="ECO:0000256" key="4">
    <source>
        <dbReference type="ARBA" id="ARBA00008750"/>
    </source>
</evidence>
<evidence type="ECO:0000256" key="16">
    <source>
        <dbReference type="RuleBase" id="RU003707"/>
    </source>
</evidence>
<dbReference type="InterPro" id="IPR018376">
    <property type="entry name" value="Enoyl-CoA_hyd/isom_CS"/>
</dbReference>
<evidence type="ECO:0000256" key="7">
    <source>
        <dbReference type="ARBA" id="ARBA00022963"/>
    </source>
</evidence>
<dbReference type="AlphaFoldDB" id="A0A1F5UPQ9"/>
<dbReference type="InterPro" id="IPR006108">
    <property type="entry name" value="3HC_DH_C"/>
</dbReference>
<dbReference type="GO" id="GO:0003857">
    <property type="term" value="F:(3S)-3-hydroxyacyl-CoA dehydrogenase (NAD+) activity"/>
    <property type="evidence" value="ECO:0007669"/>
    <property type="project" value="UniProtKB-EC"/>
</dbReference>
<evidence type="ECO:0008006" key="21">
    <source>
        <dbReference type="Google" id="ProtNLM"/>
    </source>
</evidence>
<keyword evidence="9" id="KW-0520">NAD</keyword>
<dbReference type="Gene3D" id="3.40.50.720">
    <property type="entry name" value="NAD(P)-binding Rossmann-like Domain"/>
    <property type="match status" value="1"/>
</dbReference>
<dbReference type="InterPro" id="IPR006176">
    <property type="entry name" value="3-OHacyl-CoA_DH_NAD-bd"/>
</dbReference>
<evidence type="ECO:0000256" key="13">
    <source>
        <dbReference type="ARBA" id="ARBA00023239"/>
    </source>
</evidence>
<dbReference type="PANTHER" id="PTHR23309">
    <property type="entry name" value="3-HYDROXYACYL-COA DEHYROGENASE"/>
    <property type="match status" value="1"/>
</dbReference>
<dbReference type="SUPFAM" id="SSF48179">
    <property type="entry name" value="6-phosphogluconate dehydrogenase C-terminal domain-like"/>
    <property type="match status" value="2"/>
</dbReference>
<evidence type="ECO:0000256" key="5">
    <source>
        <dbReference type="ARBA" id="ARBA00011245"/>
    </source>
</evidence>
<dbReference type="GO" id="GO:0004300">
    <property type="term" value="F:enoyl-CoA hydratase activity"/>
    <property type="evidence" value="ECO:0007669"/>
    <property type="project" value="UniProtKB-ARBA"/>
</dbReference>
<keyword evidence="7" id="KW-0442">Lipid degradation</keyword>
<feature type="domain" description="3-hydroxyacyl-CoA dehydrogenase NAD binding" evidence="18">
    <location>
        <begin position="8"/>
        <end position="188"/>
    </location>
</feature>
<evidence type="ECO:0000256" key="8">
    <source>
        <dbReference type="ARBA" id="ARBA00023002"/>
    </source>
</evidence>
<dbReference type="Gene3D" id="1.10.1040.10">
    <property type="entry name" value="N-(1-d-carboxylethyl)-l-norvaline Dehydrogenase, domain 2"/>
    <property type="match status" value="2"/>
</dbReference>
<dbReference type="FunFam" id="3.40.50.720:FF:000009">
    <property type="entry name" value="Fatty oxidation complex, alpha subunit"/>
    <property type="match status" value="1"/>
</dbReference>
<evidence type="ECO:0000313" key="20">
    <source>
        <dbReference type="Proteomes" id="UP000179157"/>
    </source>
</evidence>
<evidence type="ECO:0000256" key="2">
    <source>
        <dbReference type="ARBA" id="ARBA00005005"/>
    </source>
</evidence>
<comment type="similarity">
    <text evidence="3 16">Belongs to the enoyl-CoA hydratase/isomerase family.</text>
</comment>
<dbReference type="SUPFAM" id="SSF52096">
    <property type="entry name" value="ClpP/crotonase"/>
    <property type="match status" value="1"/>
</dbReference>
<dbReference type="FunFam" id="3.90.226.10:FF:000009">
    <property type="entry name" value="Carnitinyl-CoA dehydratase"/>
    <property type="match status" value="1"/>
</dbReference>
<dbReference type="Pfam" id="PF02737">
    <property type="entry name" value="3HCDH_N"/>
    <property type="match status" value="1"/>
</dbReference>
<name>A0A1F5UPQ9_FRAXR</name>
<dbReference type="Gene3D" id="3.90.226.10">
    <property type="entry name" value="2-enoyl-CoA Hydratase, Chain A, domain 1"/>
    <property type="match status" value="1"/>
</dbReference>
<dbReference type="GO" id="GO:0006635">
    <property type="term" value="P:fatty acid beta-oxidation"/>
    <property type="evidence" value="ECO:0007669"/>
    <property type="project" value="UniProtKB-UniPathway"/>
</dbReference>
<evidence type="ECO:0000256" key="12">
    <source>
        <dbReference type="ARBA" id="ARBA00023235"/>
    </source>
</evidence>
<dbReference type="InterPro" id="IPR036291">
    <property type="entry name" value="NAD(P)-bd_dom_sf"/>
</dbReference>
<evidence type="ECO:0000256" key="15">
    <source>
        <dbReference type="ARBA" id="ARBA00049556"/>
    </source>
</evidence>
<evidence type="ECO:0000256" key="14">
    <source>
        <dbReference type="ARBA" id="ARBA00023268"/>
    </source>
</evidence>
<comment type="subcellular location">
    <subcellularLocation>
        <location evidence="1">Peroxisome</location>
    </subcellularLocation>
</comment>
<keyword evidence="11" id="KW-0576">Peroxisome</keyword>
<dbReference type="GO" id="GO:0016853">
    <property type="term" value="F:isomerase activity"/>
    <property type="evidence" value="ECO:0007669"/>
    <property type="project" value="UniProtKB-KW"/>
</dbReference>
<dbReference type="SUPFAM" id="SSF51735">
    <property type="entry name" value="NAD(P)-binding Rossmann-fold domains"/>
    <property type="match status" value="1"/>
</dbReference>
<evidence type="ECO:0000256" key="10">
    <source>
        <dbReference type="ARBA" id="ARBA00023098"/>
    </source>
</evidence>
<keyword evidence="6" id="KW-0276">Fatty acid metabolism</keyword>